<feature type="region of interest" description="Disordered" evidence="1">
    <location>
        <begin position="349"/>
        <end position="379"/>
    </location>
</feature>
<reference evidence="3" key="1">
    <citation type="submission" date="2017-02" db="UniProtKB">
        <authorList>
            <consortium name="WormBaseParasite"/>
        </authorList>
    </citation>
    <scope>IDENTIFICATION</scope>
</reference>
<dbReference type="Proteomes" id="UP000046392">
    <property type="component" value="Unplaced"/>
</dbReference>
<feature type="compositionally biased region" description="Low complexity" evidence="1">
    <location>
        <begin position="502"/>
        <end position="514"/>
    </location>
</feature>
<evidence type="ECO:0000313" key="3">
    <source>
        <dbReference type="WBParaSite" id="SPAL_0001357800.1"/>
    </source>
</evidence>
<feature type="compositionally biased region" description="Polar residues" evidence="1">
    <location>
        <begin position="489"/>
        <end position="498"/>
    </location>
</feature>
<keyword evidence="2" id="KW-1185">Reference proteome</keyword>
<dbReference type="CDD" id="cd22249">
    <property type="entry name" value="UDM1_RNF168_RNF169-like"/>
    <property type="match status" value="1"/>
</dbReference>
<dbReference type="AlphaFoldDB" id="A0A0N5C6L2"/>
<evidence type="ECO:0000256" key="1">
    <source>
        <dbReference type="SAM" id="MobiDB-lite"/>
    </source>
</evidence>
<organism evidence="2 3">
    <name type="scientific">Strongyloides papillosus</name>
    <name type="common">Intestinal threadworm</name>
    <dbReference type="NCBI Taxonomy" id="174720"/>
    <lineage>
        <taxon>Eukaryota</taxon>
        <taxon>Metazoa</taxon>
        <taxon>Ecdysozoa</taxon>
        <taxon>Nematoda</taxon>
        <taxon>Chromadorea</taxon>
        <taxon>Rhabditida</taxon>
        <taxon>Tylenchina</taxon>
        <taxon>Panagrolaimomorpha</taxon>
        <taxon>Strongyloidoidea</taxon>
        <taxon>Strongyloididae</taxon>
        <taxon>Strongyloides</taxon>
    </lineage>
</organism>
<evidence type="ECO:0000313" key="2">
    <source>
        <dbReference type="Proteomes" id="UP000046392"/>
    </source>
</evidence>
<feature type="region of interest" description="Disordered" evidence="1">
    <location>
        <begin position="443"/>
        <end position="470"/>
    </location>
</feature>
<dbReference type="STRING" id="174720.A0A0N5C6L2"/>
<dbReference type="WBParaSite" id="SPAL_0001357800.1">
    <property type="protein sequence ID" value="SPAL_0001357800.1"/>
    <property type="gene ID" value="SPAL_0001357800"/>
</dbReference>
<accession>A0A0N5C6L2</accession>
<feature type="region of interest" description="Disordered" evidence="1">
    <location>
        <begin position="489"/>
        <end position="517"/>
    </location>
</feature>
<protein>
    <submittedName>
        <fullName evidence="3">CCDC66 domain-containing protein</fullName>
    </submittedName>
</protein>
<proteinExistence type="predicted"/>
<name>A0A0N5C6L2_STREA</name>
<sequence length="534" mass="61793">MVRTYNWNPSTQTNVKLGDNLHQNYDNDKYEVLPEKGSWSNNIRNSDNLIDERFSKINNTTNYILESNSLYPPLLKTTTTLSSNPSFLTTENKNNYLPSVMEAANNSNIIDCKEKISFQNPLDISWNVPPEILEGRTFIVGMKAYSIHGNIFYQPLSVKNAFSSMITENEQNKHMGSENSTLNINNTKMEYNLNNKIEEENLKKLFDVEKANNKNYYDNKFLSPYFNNEMSKTIGYANDQKLPTINNGRLIYTSLNGGSYNTTKNNKTFVLGFNDKERHKHELLQQIEENKRRKEMERYKEWEMEERRRISDERYLEKQRNLIKEEAMQSKIKMEMVQKKAEAIAARASEMTKHHLSIKNKSSGSEKKVNNGRSNGRMMAEEDINDNNLQSSLDNDNRNHNDGFNLEDKLSIKSLTSHNSIRSTSSSSRSKRLEWWEKKANNDRNVRTTTSSPPIPVLRNKMKDESNLGVNNNIPTNYEHIYNDSKPINTFENEANNESGEHSSVSSTKSKNLSATAESLQRQLRLTNHQQILT</sequence>